<name>A0A4U1FI30_MONMO</name>
<evidence type="ECO:0000313" key="2">
    <source>
        <dbReference type="EMBL" id="TKC49535.1"/>
    </source>
</evidence>
<feature type="non-terminal residue" evidence="2">
    <location>
        <position position="291"/>
    </location>
</feature>
<evidence type="ECO:0000256" key="1">
    <source>
        <dbReference type="SAM" id="MobiDB-lite"/>
    </source>
</evidence>
<accession>A0A4U1FI30</accession>
<organism evidence="2 3">
    <name type="scientific">Monodon monoceros</name>
    <name type="common">Narwhal</name>
    <name type="synonym">Ceratodon monodon</name>
    <dbReference type="NCBI Taxonomy" id="40151"/>
    <lineage>
        <taxon>Eukaryota</taxon>
        <taxon>Metazoa</taxon>
        <taxon>Chordata</taxon>
        <taxon>Craniata</taxon>
        <taxon>Vertebrata</taxon>
        <taxon>Euteleostomi</taxon>
        <taxon>Mammalia</taxon>
        <taxon>Eutheria</taxon>
        <taxon>Laurasiatheria</taxon>
        <taxon>Artiodactyla</taxon>
        <taxon>Whippomorpha</taxon>
        <taxon>Cetacea</taxon>
        <taxon>Odontoceti</taxon>
        <taxon>Monodontidae</taxon>
        <taxon>Monodon</taxon>
    </lineage>
</organism>
<comment type="caution">
    <text evidence="2">The sequence shown here is derived from an EMBL/GenBank/DDBJ whole genome shotgun (WGS) entry which is preliminary data.</text>
</comment>
<reference evidence="3" key="1">
    <citation type="journal article" date="2019" name="IScience">
        <title>Narwhal Genome Reveals Long-Term Low Genetic Diversity despite Current Large Abundance Size.</title>
        <authorList>
            <person name="Westbury M.V."/>
            <person name="Petersen B."/>
            <person name="Garde E."/>
            <person name="Heide-Jorgensen M.P."/>
            <person name="Lorenzen E.D."/>
        </authorList>
    </citation>
    <scope>NUCLEOTIDE SEQUENCE [LARGE SCALE GENOMIC DNA]</scope>
</reference>
<feature type="region of interest" description="Disordered" evidence="1">
    <location>
        <begin position="126"/>
        <end position="224"/>
    </location>
</feature>
<dbReference type="Proteomes" id="UP000308365">
    <property type="component" value="Unassembled WGS sequence"/>
</dbReference>
<protein>
    <submittedName>
        <fullName evidence="2">Uncharacterized protein</fullName>
    </submittedName>
</protein>
<proteinExistence type="predicted"/>
<evidence type="ECO:0000313" key="3">
    <source>
        <dbReference type="Proteomes" id="UP000308365"/>
    </source>
</evidence>
<gene>
    <name evidence="2" type="ORF">EI555_011005</name>
</gene>
<sequence length="291" mass="30040">MFQVPFFRNLNPHENNGNKKKVTGPDFENVIKRLLCVRTFHTRIGGDLTPGIINRGKPANAEQMGLQGTPNKVNAIGETISMAGLISGVISGLKFFKTVLCDSSAAAGGGGGLVARRGRCCAVSPPAAQAAHPAGAPLRSPVPTGRGPACSERAHFSAGRRTPPAPGRPCTRLRRQLGAPPPARHRVAPASELRTPAPGASRPSVDTAAPPPARSAPCSRGTGEGGGRLVMGGLAARRGAGGLRALLLALVAAGSPAGAYNLDPQRPVRFQGPAGSFFGYAVLEHFHDNTR</sequence>
<dbReference type="EMBL" id="RWIC01000116">
    <property type="protein sequence ID" value="TKC49535.1"/>
    <property type="molecule type" value="Genomic_DNA"/>
</dbReference>
<dbReference type="AlphaFoldDB" id="A0A4U1FI30"/>
<feature type="compositionally biased region" description="Low complexity" evidence="1">
    <location>
        <begin position="126"/>
        <end position="137"/>
    </location>
</feature>